<feature type="region of interest" description="Disordered" evidence="1">
    <location>
        <begin position="504"/>
        <end position="542"/>
    </location>
</feature>
<name>A0A9R0XAZ2_TRITD</name>
<accession>A0A9R0XAZ2</accession>
<dbReference type="Proteomes" id="UP000324705">
    <property type="component" value="Chromosome 5B"/>
</dbReference>
<dbReference type="InterPro" id="IPR036869">
    <property type="entry name" value="J_dom_sf"/>
</dbReference>
<organism evidence="3 4">
    <name type="scientific">Triticum turgidum subsp. durum</name>
    <name type="common">Durum wheat</name>
    <name type="synonym">Triticum durum</name>
    <dbReference type="NCBI Taxonomy" id="4567"/>
    <lineage>
        <taxon>Eukaryota</taxon>
        <taxon>Viridiplantae</taxon>
        <taxon>Streptophyta</taxon>
        <taxon>Embryophyta</taxon>
        <taxon>Tracheophyta</taxon>
        <taxon>Spermatophyta</taxon>
        <taxon>Magnoliopsida</taxon>
        <taxon>Liliopsida</taxon>
        <taxon>Poales</taxon>
        <taxon>Poaceae</taxon>
        <taxon>BOP clade</taxon>
        <taxon>Pooideae</taxon>
        <taxon>Triticodae</taxon>
        <taxon>Triticeae</taxon>
        <taxon>Triticinae</taxon>
        <taxon>Triticum</taxon>
    </lineage>
</organism>
<evidence type="ECO:0000313" key="4">
    <source>
        <dbReference type="Proteomes" id="UP000324705"/>
    </source>
</evidence>
<evidence type="ECO:0000313" key="3">
    <source>
        <dbReference type="EMBL" id="VAI33218.1"/>
    </source>
</evidence>
<evidence type="ECO:0000256" key="1">
    <source>
        <dbReference type="SAM" id="MobiDB-lite"/>
    </source>
</evidence>
<dbReference type="Gene3D" id="1.10.287.110">
    <property type="entry name" value="DnaJ domain"/>
    <property type="match status" value="1"/>
</dbReference>
<dbReference type="PANTHER" id="PTHR45496">
    <property type="entry name" value="CHAPERONE DNAJ-DOMAIN SUPERFAMILY PROTEIN"/>
    <property type="match status" value="1"/>
</dbReference>
<dbReference type="GO" id="GO:0005783">
    <property type="term" value="C:endoplasmic reticulum"/>
    <property type="evidence" value="ECO:0007669"/>
    <property type="project" value="UniProtKB-ARBA"/>
</dbReference>
<feature type="compositionally biased region" description="Low complexity" evidence="1">
    <location>
        <begin position="307"/>
        <end position="322"/>
    </location>
</feature>
<gene>
    <name evidence="3" type="ORF">TRITD_5Bv1G140240</name>
</gene>
<dbReference type="AlphaFoldDB" id="A0A9R0XAZ2"/>
<dbReference type="InterPro" id="IPR053052">
    <property type="entry name" value="Imprinting_Balance_Reg"/>
</dbReference>
<dbReference type="InterPro" id="IPR001623">
    <property type="entry name" value="DnaJ_domain"/>
</dbReference>
<feature type="region of interest" description="Disordered" evidence="1">
    <location>
        <begin position="150"/>
        <end position="325"/>
    </location>
</feature>
<dbReference type="Gramene" id="TRITD5Bv1G140240.1">
    <property type="protein sequence ID" value="TRITD5Bv1G140240.1"/>
    <property type="gene ID" value="TRITD5Bv1G140240"/>
</dbReference>
<dbReference type="CDD" id="cd06257">
    <property type="entry name" value="DnaJ"/>
    <property type="match status" value="1"/>
</dbReference>
<dbReference type="Pfam" id="PF23551">
    <property type="entry name" value="Zn_ribbon_20"/>
    <property type="match status" value="1"/>
</dbReference>
<reference evidence="3 4" key="1">
    <citation type="submission" date="2017-09" db="EMBL/GenBank/DDBJ databases">
        <authorList>
            <consortium name="International Durum Wheat Genome Sequencing Consortium (IDWGSC)"/>
            <person name="Milanesi L."/>
        </authorList>
    </citation>
    <scope>NUCLEOTIDE SEQUENCE [LARGE SCALE GENOMIC DNA]</scope>
    <source>
        <strain evidence="4">cv. Svevo</strain>
    </source>
</reference>
<feature type="compositionally biased region" description="Pro residues" evidence="1">
    <location>
        <begin position="283"/>
        <end position="306"/>
    </location>
</feature>
<feature type="compositionally biased region" description="Pro residues" evidence="1">
    <location>
        <begin position="189"/>
        <end position="199"/>
    </location>
</feature>
<feature type="compositionally biased region" description="Basic residues" evidence="1">
    <location>
        <begin position="522"/>
        <end position="542"/>
    </location>
</feature>
<proteinExistence type="predicted"/>
<dbReference type="InterPro" id="IPR056988">
    <property type="entry name" value="Zn_ribbon_pln"/>
</dbReference>
<dbReference type="EMBL" id="LT934120">
    <property type="protein sequence ID" value="VAI33218.1"/>
    <property type="molecule type" value="Genomic_DNA"/>
</dbReference>
<dbReference type="SUPFAM" id="SSF46565">
    <property type="entry name" value="Chaperone J-domain"/>
    <property type="match status" value="1"/>
</dbReference>
<dbReference type="PANTHER" id="PTHR45496:SF6">
    <property type="entry name" value="OS09G0463700 PROTEIN"/>
    <property type="match status" value="1"/>
</dbReference>
<keyword evidence="4" id="KW-1185">Reference proteome</keyword>
<evidence type="ECO:0000259" key="2">
    <source>
        <dbReference type="Pfam" id="PF23551"/>
    </source>
</evidence>
<dbReference type="OMA" id="CPGYVDL"/>
<feature type="domain" description="Zinc beta-ribbon" evidence="2">
    <location>
        <begin position="333"/>
        <end position="366"/>
    </location>
</feature>
<protein>
    <recommendedName>
        <fullName evidence="2">Zinc beta-ribbon domain-containing protein</fullName>
    </recommendedName>
</protein>
<sequence length="542" mass="57810">MDPAAAAARRQADKWMSVAEKLLMAKDLEGCKEFSSQAIAADPRTPGAEDLYAAADVLLASQRRRLPNGKPDPYAVLGLDPAMPASRLPDVVHSKFRRLSLLLNRSHPDRPCSVYVAEAARLVADAWAFLSNAGLKSALDAELDAAAAPRPPMQQPAVERRPHPSPPPQQSPVWAAPQPRPHPQRIPVRPAPQPTPPLQPSSLRAATQTPPPPQPSSLRAATQTPPPPQPSSLRAATQTPPPPQPSRLQPATQPQPSPQPSPLQAATKPPPSPQPSPLQAATKPPPSPQPSPLQPATQPPPPPQPSPLQAASQPPARAATPPVESGTLPASTFWTLCKGCSHIHQYDRLYEARKLKCSSCHQPFVAEAMAEPPPIVPGTDMYYCTWGFFPIGFPGCPGYVDLVNSQPQGSGQLNVPWLGANGRVAAENGTPITIGAAREEPVASEPSPEPLMRTRVEVPLVPEPAPEPLMRMRVGVPAMPEPVMPTRVEVPAAPEPVMPTRVEVPAAPEPVQPTRVKSVKVGAKKRGRPKGSKNKKNLRVVT</sequence>